<dbReference type="InterPro" id="IPR003959">
    <property type="entry name" value="ATPase_AAA_core"/>
</dbReference>
<feature type="compositionally biased region" description="Pro residues" evidence="2">
    <location>
        <begin position="459"/>
        <end position="469"/>
    </location>
</feature>
<sequence>MALKRSARGAARRPSFGTAQFRSAETRSARGTTRTREATFAGDADDESSAKRKEEETAAMSHALTVPLRPPPRFARSQLAPPRRRYDRMWRECMTTLATLEPPPLRRPDPKAPAPEDPALAIPEPPPDARTREDYHALYVEYLKLFRDLEETYDGMCHPQKRDAVRAALEATLGRVIELRRVLYTGPHTTPSAWEWIVKLNDDLDAVNLEETLINLRLGPDALEVPIPRYFVGDRERELSDRATFLESLLEKRGRAAIDWDAPPAKASFGAAAEREEDASTREPTEEEEAARAAEEAERLERESELEMRAAALVASRTVEENTAKIQARSISHWSPYDPVGAAYVRGFLTRRHVRRMREAELIFLGMLPPPKPPPEEDLYLIDAANRERRRAIKEKNLEELDEAMVTLKDRVRELVGQEMRDHISGKINEWFVENRDAKTGDYPDFPKVADGGSRDILNPPPKPEPVPVLTPEEEKKKKAEDEKKKKEAEKKKKEAEKKAAEKEKKKEEAKKKGIKWEDPDDIKPPPRCADAFVTAVHAAAAAYDAEWRGKSGEDDDETNFDQKFEQSLVLARLKPVVFEEIRAEVDEEMRALLENLKELVAAEKAAKAGGKGGKKGKGKGKGGKKGGGGGETAFHTTPFAWCTPFLKDFSRRHSSPAFPFQRLTGKKKGGKKAGGGGKGGKKGKGKKDPTADRTLESLFAELVECGIVQKTHPGFVMDAYVGDPISFCASALERAGGNRADCSHAQVRESLTTCGVLPIGCSSETHAKLPSHVRAILLAGHPGSGKTLLTHAVANGAGATFFNVSPRNTDDVYAGKQSSVMLHTVFKVAKMTAPSVIYIDEVEKVFCTDKKLSKTWGLRESAGRIKKDLLKEVKALKPGDRVVVIGNAREPWTCAKKDHKAFCGFFDKIFVSPAPEYGARRAVWTALIARRGNGSTTPPDFAMSTLAHLSEGHTPGTMDAVVREVLTEKRIEEANRLPFAAAKPLTADEFLIALAEREPAADAEASGALRDWVEALPARVALIPEPEPEQDAKKK</sequence>
<dbReference type="AlphaFoldDB" id="C1N2D4"/>
<accession>C1N2D4</accession>
<dbReference type="STRING" id="564608.C1N2D4"/>
<dbReference type="RefSeq" id="XP_003061855.1">
    <property type="nucleotide sequence ID" value="XM_003061809.1"/>
</dbReference>
<feature type="region of interest" description="Disordered" evidence="2">
    <location>
        <begin position="608"/>
        <end position="632"/>
    </location>
</feature>
<dbReference type="GO" id="GO:0016887">
    <property type="term" value="F:ATP hydrolysis activity"/>
    <property type="evidence" value="ECO:0007669"/>
    <property type="project" value="InterPro"/>
</dbReference>
<dbReference type="PANTHER" id="PTHR14690:SF0">
    <property type="entry name" value="IQ MOTIF CONTAINING WITH AAA DOMAIN 1"/>
    <property type="match status" value="1"/>
</dbReference>
<dbReference type="PANTHER" id="PTHR14690">
    <property type="entry name" value="IQ MOTIF CONTAINING WITH AAA DOMAIN 1"/>
    <property type="match status" value="1"/>
</dbReference>
<dbReference type="eggNOG" id="KOG0740">
    <property type="taxonomic scope" value="Eukaryota"/>
</dbReference>
<feature type="compositionally biased region" description="Basic and acidic residues" evidence="2">
    <location>
        <begin position="278"/>
        <end position="304"/>
    </location>
</feature>
<feature type="region of interest" description="Disordered" evidence="2">
    <location>
        <begin position="658"/>
        <end position="692"/>
    </location>
</feature>
<dbReference type="Pfam" id="PF00004">
    <property type="entry name" value="AAA"/>
    <property type="match status" value="1"/>
</dbReference>
<dbReference type="SUPFAM" id="SSF52540">
    <property type="entry name" value="P-loop containing nucleoside triphosphate hydrolases"/>
    <property type="match status" value="1"/>
</dbReference>
<feature type="region of interest" description="Disordered" evidence="2">
    <location>
        <begin position="1"/>
        <end position="59"/>
    </location>
</feature>
<dbReference type="Proteomes" id="UP000001876">
    <property type="component" value="Unassembled WGS sequence"/>
</dbReference>
<evidence type="ECO:0000313" key="5">
    <source>
        <dbReference type="Proteomes" id="UP000001876"/>
    </source>
</evidence>
<organism evidence="5">
    <name type="scientific">Micromonas pusilla (strain CCMP1545)</name>
    <name type="common">Picoplanktonic green alga</name>
    <dbReference type="NCBI Taxonomy" id="564608"/>
    <lineage>
        <taxon>Eukaryota</taxon>
        <taxon>Viridiplantae</taxon>
        <taxon>Chlorophyta</taxon>
        <taxon>Mamiellophyceae</taxon>
        <taxon>Mamiellales</taxon>
        <taxon>Mamiellaceae</taxon>
        <taxon>Micromonas</taxon>
    </lineage>
</organism>
<dbReference type="InterPro" id="IPR027417">
    <property type="entry name" value="P-loop_NTPase"/>
</dbReference>
<keyword evidence="5" id="KW-1185">Reference proteome</keyword>
<evidence type="ECO:0000313" key="4">
    <source>
        <dbReference type="EMBL" id="EEH53567.1"/>
    </source>
</evidence>
<dbReference type="InterPro" id="IPR052267">
    <property type="entry name" value="N-DRC_Component"/>
</dbReference>
<dbReference type="GO" id="GO:0005524">
    <property type="term" value="F:ATP binding"/>
    <property type="evidence" value="ECO:0007669"/>
    <property type="project" value="InterPro"/>
</dbReference>
<dbReference type="OMA" id="MVQLRTH"/>
<keyword evidence="1" id="KW-0175">Coiled coil</keyword>
<dbReference type="GeneID" id="9687301"/>
<reference evidence="4 5" key="1">
    <citation type="journal article" date="2009" name="Science">
        <title>Green evolution and dynamic adaptations revealed by genomes of the marine picoeukaryotes Micromonas.</title>
        <authorList>
            <person name="Worden A.Z."/>
            <person name="Lee J.H."/>
            <person name="Mock T."/>
            <person name="Rouze P."/>
            <person name="Simmons M.P."/>
            <person name="Aerts A.L."/>
            <person name="Allen A.E."/>
            <person name="Cuvelier M.L."/>
            <person name="Derelle E."/>
            <person name="Everett M.V."/>
            <person name="Foulon E."/>
            <person name="Grimwood J."/>
            <person name="Gundlach H."/>
            <person name="Henrissat B."/>
            <person name="Napoli C."/>
            <person name="McDonald S.M."/>
            <person name="Parker M.S."/>
            <person name="Rombauts S."/>
            <person name="Salamov A."/>
            <person name="Von Dassow P."/>
            <person name="Badger J.H."/>
            <person name="Coutinho P.M."/>
            <person name="Demir E."/>
            <person name="Dubchak I."/>
            <person name="Gentemann C."/>
            <person name="Eikrem W."/>
            <person name="Gready J.E."/>
            <person name="John U."/>
            <person name="Lanier W."/>
            <person name="Lindquist E.A."/>
            <person name="Lucas S."/>
            <person name="Mayer K.F."/>
            <person name="Moreau H."/>
            <person name="Not F."/>
            <person name="Otillar R."/>
            <person name="Panaud O."/>
            <person name="Pangilinan J."/>
            <person name="Paulsen I."/>
            <person name="Piegu B."/>
            <person name="Poliakov A."/>
            <person name="Robbens S."/>
            <person name="Schmutz J."/>
            <person name="Toulza E."/>
            <person name="Wyss T."/>
            <person name="Zelensky A."/>
            <person name="Zhou K."/>
            <person name="Armbrust E.V."/>
            <person name="Bhattacharya D."/>
            <person name="Goodenough U.W."/>
            <person name="Van de Peer Y."/>
            <person name="Grigoriev I.V."/>
        </authorList>
    </citation>
    <scope>NUCLEOTIDE SEQUENCE [LARGE SCALE GENOMIC DNA]</scope>
    <source>
        <strain evidence="4 5">CCMP1545</strain>
    </source>
</reference>
<dbReference type="Gene3D" id="3.40.50.300">
    <property type="entry name" value="P-loop containing nucleotide triphosphate hydrolases"/>
    <property type="match status" value="1"/>
</dbReference>
<feature type="region of interest" description="Disordered" evidence="2">
    <location>
        <begin position="442"/>
        <end position="524"/>
    </location>
</feature>
<dbReference type="KEGG" id="mpp:MICPUCDRAFT_51487"/>
<feature type="compositionally biased region" description="Basic and acidic residues" evidence="2">
    <location>
        <begin position="473"/>
        <end position="524"/>
    </location>
</feature>
<feature type="domain" description="ATPase AAA-type core" evidence="3">
    <location>
        <begin position="777"/>
        <end position="895"/>
    </location>
</feature>
<evidence type="ECO:0000259" key="3">
    <source>
        <dbReference type="Pfam" id="PF00004"/>
    </source>
</evidence>
<evidence type="ECO:0000256" key="1">
    <source>
        <dbReference type="SAM" id="Coils"/>
    </source>
</evidence>
<name>C1N2D4_MICPC</name>
<feature type="region of interest" description="Disordered" evidence="2">
    <location>
        <begin position="100"/>
        <end position="130"/>
    </location>
</feature>
<feature type="compositionally biased region" description="Basic residues" evidence="2">
    <location>
        <begin position="613"/>
        <end position="625"/>
    </location>
</feature>
<evidence type="ECO:0000256" key="2">
    <source>
        <dbReference type="SAM" id="MobiDB-lite"/>
    </source>
</evidence>
<dbReference type="EMBL" id="GG663745">
    <property type="protein sequence ID" value="EEH53567.1"/>
    <property type="molecule type" value="Genomic_DNA"/>
</dbReference>
<gene>
    <name evidence="4" type="ORF">MICPUCDRAFT_51487</name>
</gene>
<feature type="compositionally biased region" description="Basic residues" evidence="2">
    <location>
        <begin position="1"/>
        <end position="11"/>
    </location>
</feature>
<feature type="coiled-coil region" evidence="1">
    <location>
        <begin position="382"/>
        <end position="418"/>
    </location>
</feature>
<feature type="region of interest" description="Disordered" evidence="2">
    <location>
        <begin position="267"/>
        <end position="304"/>
    </location>
</feature>
<protein>
    <submittedName>
        <fullName evidence="4">Predicted protein</fullName>
    </submittedName>
</protein>
<dbReference type="Gene3D" id="1.10.8.60">
    <property type="match status" value="1"/>
</dbReference>
<dbReference type="OrthoDB" id="3046016at2759"/>
<proteinExistence type="predicted"/>